<evidence type="ECO:0000313" key="4">
    <source>
        <dbReference type="Proteomes" id="UP000236291"/>
    </source>
</evidence>
<dbReference type="STRING" id="57577.A0A2K3KLD8"/>
<evidence type="ECO:0000259" key="2">
    <source>
        <dbReference type="PROSITE" id="PS50948"/>
    </source>
</evidence>
<feature type="domain" description="Apple" evidence="2">
    <location>
        <begin position="105"/>
        <end position="168"/>
    </location>
</feature>
<keyword evidence="3" id="KW-0675">Receptor</keyword>
<dbReference type="GO" id="GO:0030246">
    <property type="term" value="F:carbohydrate binding"/>
    <property type="evidence" value="ECO:0007669"/>
    <property type="project" value="UniProtKB-KW"/>
</dbReference>
<accession>A0A2K3KLD8</accession>
<sequence>RNYTKAECRGAKDGAAFYNMVSMRNIVWKDNPYFEDEHTSSEEECSSACLVDCNCWAALYKNGTCKKQGLPLRYVKGTQESDNSTTKLGKYSIPSSMGNYTKAECRGEKDGAAFYNMVSMSNIVWNDNPNFEDQHMSSEEECSSSCMDDCNCWAALYKTEPARNKDCL</sequence>
<keyword evidence="3" id="KW-0808">Transferase</keyword>
<gene>
    <name evidence="3" type="ORF">L195_g055444</name>
</gene>
<dbReference type="EMBL" id="ASHM01101039">
    <property type="protein sequence ID" value="PNX67097.1"/>
    <property type="molecule type" value="Genomic_DNA"/>
</dbReference>
<dbReference type="PANTHER" id="PTHR47976:SF27">
    <property type="entry name" value="RECEPTOR-LIKE SERINE_THREONINE-PROTEIN KINASE"/>
    <property type="match status" value="1"/>
</dbReference>
<dbReference type="PROSITE" id="PS50948">
    <property type="entry name" value="PAN"/>
    <property type="match status" value="1"/>
</dbReference>
<keyword evidence="1" id="KW-0732">Signal</keyword>
<protein>
    <submittedName>
        <fullName evidence="3">G-type lectin S-receptor-like serine/threonine-protein kinase</fullName>
    </submittedName>
</protein>
<dbReference type="PANTHER" id="PTHR47976">
    <property type="entry name" value="G-TYPE LECTIN S-RECEPTOR-LIKE SERINE/THREONINE-PROTEIN KINASE SD2-5"/>
    <property type="match status" value="1"/>
</dbReference>
<evidence type="ECO:0000313" key="3">
    <source>
        <dbReference type="EMBL" id="PNX67097.1"/>
    </source>
</evidence>
<dbReference type="AlphaFoldDB" id="A0A2K3KLD8"/>
<reference evidence="3 4" key="2">
    <citation type="journal article" date="2017" name="Front. Plant Sci.">
        <title>Gene Classification and Mining of Molecular Markers Useful in Red Clover (Trifolium pratense) Breeding.</title>
        <authorList>
            <person name="Istvanek J."/>
            <person name="Dluhosova J."/>
            <person name="Dluhos P."/>
            <person name="Patkova L."/>
            <person name="Nedelnik J."/>
            <person name="Repkova J."/>
        </authorList>
    </citation>
    <scope>NUCLEOTIDE SEQUENCE [LARGE SCALE GENOMIC DNA]</scope>
    <source>
        <strain evidence="4">cv. Tatra</strain>
        <tissue evidence="3">Young leaves</tissue>
    </source>
</reference>
<comment type="caution">
    <text evidence="3">The sequence shown here is derived from an EMBL/GenBank/DDBJ whole genome shotgun (WGS) entry which is preliminary data.</text>
</comment>
<name>A0A2K3KLD8_TRIPR</name>
<feature type="non-terminal residue" evidence="3">
    <location>
        <position position="1"/>
    </location>
</feature>
<dbReference type="InterPro" id="IPR003609">
    <property type="entry name" value="Pan_app"/>
</dbReference>
<keyword evidence="3" id="KW-0418">Kinase</keyword>
<evidence type="ECO:0000256" key="1">
    <source>
        <dbReference type="ARBA" id="ARBA00022729"/>
    </source>
</evidence>
<organism evidence="3 4">
    <name type="scientific">Trifolium pratense</name>
    <name type="common">Red clover</name>
    <dbReference type="NCBI Taxonomy" id="57577"/>
    <lineage>
        <taxon>Eukaryota</taxon>
        <taxon>Viridiplantae</taxon>
        <taxon>Streptophyta</taxon>
        <taxon>Embryophyta</taxon>
        <taxon>Tracheophyta</taxon>
        <taxon>Spermatophyta</taxon>
        <taxon>Magnoliopsida</taxon>
        <taxon>eudicotyledons</taxon>
        <taxon>Gunneridae</taxon>
        <taxon>Pentapetalae</taxon>
        <taxon>rosids</taxon>
        <taxon>fabids</taxon>
        <taxon>Fabales</taxon>
        <taxon>Fabaceae</taxon>
        <taxon>Papilionoideae</taxon>
        <taxon>50 kb inversion clade</taxon>
        <taxon>NPAAA clade</taxon>
        <taxon>Hologalegina</taxon>
        <taxon>IRL clade</taxon>
        <taxon>Trifolieae</taxon>
        <taxon>Trifolium</taxon>
    </lineage>
</organism>
<dbReference type="GO" id="GO:0016301">
    <property type="term" value="F:kinase activity"/>
    <property type="evidence" value="ECO:0007669"/>
    <property type="project" value="UniProtKB-KW"/>
</dbReference>
<dbReference type="Proteomes" id="UP000236291">
    <property type="component" value="Unassembled WGS sequence"/>
</dbReference>
<proteinExistence type="predicted"/>
<keyword evidence="3" id="KW-0430">Lectin</keyword>
<reference evidence="3 4" key="1">
    <citation type="journal article" date="2014" name="Am. J. Bot.">
        <title>Genome assembly and annotation for red clover (Trifolium pratense; Fabaceae).</title>
        <authorList>
            <person name="Istvanek J."/>
            <person name="Jaros M."/>
            <person name="Krenek A."/>
            <person name="Repkova J."/>
        </authorList>
    </citation>
    <scope>NUCLEOTIDE SEQUENCE [LARGE SCALE GENOMIC DNA]</scope>
    <source>
        <strain evidence="4">cv. Tatra</strain>
        <tissue evidence="3">Young leaves</tissue>
    </source>
</reference>
<dbReference type="InterPro" id="IPR051343">
    <property type="entry name" value="G-type_lectin_kinases/EP1-like"/>
</dbReference>